<evidence type="ECO:0000256" key="9">
    <source>
        <dbReference type="PROSITE-ProRule" id="PRU00175"/>
    </source>
</evidence>
<dbReference type="SUPFAM" id="SSF57850">
    <property type="entry name" value="RING/U-box"/>
    <property type="match status" value="1"/>
</dbReference>
<dbReference type="Pfam" id="PF13639">
    <property type="entry name" value="zf-RING_2"/>
    <property type="match status" value="1"/>
</dbReference>
<comment type="caution">
    <text evidence="13">The sequence shown here is derived from an EMBL/GenBank/DDBJ whole genome shotgun (WGS) entry which is preliminary data.</text>
</comment>
<feature type="domain" description="RING-type" evidence="12">
    <location>
        <begin position="424"/>
        <end position="462"/>
    </location>
</feature>
<name>A0A6G0XAX8_9STRA</name>
<feature type="compositionally biased region" description="Basic and acidic residues" evidence="10">
    <location>
        <begin position="1"/>
        <end position="13"/>
    </location>
</feature>
<reference evidence="13 14" key="1">
    <citation type="submission" date="2019-07" db="EMBL/GenBank/DDBJ databases">
        <title>Genomics analysis of Aphanomyces spp. identifies a new class of oomycete effector associated with host adaptation.</title>
        <authorList>
            <person name="Gaulin E."/>
        </authorList>
    </citation>
    <scope>NUCLEOTIDE SEQUENCE [LARGE SCALE GENOMIC DNA]</scope>
    <source>
        <strain evidence="13 14">ATCC 201684</strain>
    </source>
</reference>
<dbReference type="PROSITE" id="PS00518">
    <property type="entry name" value="ZF_RING_1"/>
    <property type="match status" value="1"/>
</dbReference>
<keyword evidence="3" id="KW-0479">Metal-binding</keyword>
<feature type="compositionally biased region" description="Polar residues" evidence="10">
    <location>
        <begin position="24"/>
        <end position="33"/>
    </location>
</feature>
<keyword evidence="2 11" id="KW-0812">Transmembrane</keyword>
<keyword evidence="4 9" id="KW-0863">Zinc-finger</keyword>
<dbReference type="PROSITE" id="PS50089">
    <property type="entry name" value="ZF_RING_2"/>
    <property type="match status" value="1"/>
</dbReference>
<dbReference type="InterPro" id="IPR044235">
    <property type="entry name" value="RNFT1/2"/>
</dbReference>
<keyword evidence="5" id="KW-0833">Ubl conjugation pathway</keyword>
<dbReference type="VEuPathDB" id="FungiDB:AeMF1_010614"/>
<accession>A0A6G0XAX8</accession>
<dbReference type="Proteomes" id="UP000481153">
    <property type="component" value="Unassembled WGS sequence"/>
</dbReference>
<proteinExistence type="predicted"/>
<evidence type="ECO:0000259" key="12">
    <source>
        <dbReference type="PROSITE" id="PS50089"/>
    </source>
</evidence>
<dbReference type="GO" id="GO:1904294">
    <property type="term" value="P:positive regulation of ERAD pathway"/>
    <property type="evidence" value="ECO:0007669"/>
    <property type="project" value="InterPro"/>
</dbReference>
<evidence type="ECO:0000256" key="8">
    <source>
        <dbReference type="ARBA" id="ARBA00023136"/>
    </source>
</evidence>
<feature type="transmembrane region" description="Helical" evidence="11">
    <location>
        <begin position="293"/>
        <end position="317"/>
    </location>
</feature>
<evidence type="ECO:0000313" key="13">
    <source>
        <dbReference type="EMBL" id="KAF0737316.1"/>
    </source>
</evidence>
<dbReference type="GO" id="GO:0061630">
    <property type="term" value="F:ubiquitin protein ligase activity"/>
    <property type="evidence" value="ECO:0007669"/>
    <property type="project" value="InterPro"/>
</dbReference>
<evidence type="ECO:0000256" key="2">
    <source>
        <dbReference type="ARBA" id="ARBA00022692"/>
    </source>
</evidence>
<keyword evidence="6" id="KW-0862">Zinc</keyword>
<evidence type="ECO:0000256" key="1">
    <source>
        <dbReference type="ARBA" id="ARBA00004141"/>
    </source>
</evidence>
<evidence type="ECO:0000256" key="4">
    <source>
        <dbReference type="ARBA" id="ARBA00022771"/>
    </source>
</evidence>
<dbReference type="InterPro" id="IPR017907">
    <property type="entry name" value="Znf_RING_CS"/>
</dbReference>
<dbReference type="GO" id="GO:0008270">
    <property type="term" value="F:zinc ion binding"/>
    <property type="evidence" value="ECO:0007669"/>
    <property type="project" value="UniProtKB-KW"/>
</dbReference>
<dbReference type="AlphaFoldDB" id="A0A6G0XAX8"/>
<comment type="subcellular location">
    <subcellularLocation>
        <location evidence="1">Membrane</location>
        <topology evidence="1">Multi-pass membrane protein</topology>
    </subcellularLocation>
</comment>
<organism evidence="13 14">
    <name type="scientific">Aphanomyces euteiches</name>
    <dbReference type="NCBI Taxonomy" id="100861"/>
    <lineage>
        <taxon>Eukaryota</taxon>
        <taxon>Sar</taxon>
        <taxon>Stramenopiles</taxon>
        <taxon>Oomycota</taxon>
        <taxon>Saprolegniomycetes</taxon>
        <taxon>Saprolegniales</taxon>
        <taxon>Verrucalvaceae</taxon>
        <taxon>Aphanomyces</taxon>
    </lineage>
</organism>
<feature type="transmembrane region" description="Helical" evidence="11">
    <location>
        <begin position="338"/>
        <end position="363"/>
    </location>
</feature>
<sequence length="492" mass="54232">MDRNSQEVGRAMEVDPSVAVAPQSPISRRNSGDVTEPPTLVRSMSASRRAMADVSAVSQQRGFLRSLSTPLSYLFPLQSDDAREINIPPANIAVDAPPTLAQRARRASTQDDDIHVSERAALLIRNINADDEEARPSASTLRRDGIPPRQIASTIAATLPTSVPITAPAPAPAPAPEPPVDDSDEQLRTEMRQLFRRVQHILPFVVLFLLYFTYQHTKGIFVFIIGTTAIIALDQRFRAQVAMKDKASVLSLLGIVFICIIDAFAICSVNGDVTPFHSFLKPVEDVSELSDVLWAVMVNDFLLRLTSISLKAVIAIIKFEACCRLLNAASFYRRKRKLYAAVEYTTLLIRSAVASIPWCAYYQASSSKMVADLFTVVYLAFKGFILAGQVRLVMSVLSAALTLHLEYGTYVTPTELVEAGTPECSICYDTMQVPVQLSCSHMFCEECVSEWFDRERSCPLCRADVASTPDQDPTTTRPLYLDGGTSLFPQLL</sequence>
<feature type="region of interest" description="Disordered" evidence="10">
    <location>
        <begin position="1"/>
        <end position="39"/>
    </location>
</feature>
<feature type="transmembrane region" description="Helical" evidence="11">
    <location>
        <begin position="249"/>
        <end position="273"/>
    </location>
</feature>
<evidence type="ECO:0000256" key="7">
    <source>
        <dbReference type="ARBA" id="ARBA00022989"/>
    </source>
</evidence>
<evidence type="ECO:0000256" key="3">
    <source>
        <dbReference type="ARBA" id="ARBA00022723"/>
    </source>
</evidence>
<keyword evidence="7 11" id="KW-1133">Transmembrane helix</keyword>
<keyword evidence="14" id="KW-1185">Reference proteome</keyword>
<gene>
    <name evidence="13" type="ORF">Ae201684_006486</name>
</gene>
<dbReference type="Gene3D" id="3.30.40.10">
    <property type="entry name" value="Zinc/RING finger domain, C3HC4 (zinc finger)"/>
    <property type="match status" value="1"/>
</dbReference>
<evidence type="ECO:0000256" key="6">
    <source>
        <dbReference type="ARBA" id="ARBA00022833"/>
    </source>
</evidence>
<dbReference type="InterPro" id="IPR013083">
    <property type="entry name" value="Znf_RING/FYVE/PHD"/>
</dbReference>
<dbReference type="CDD" id="cd16532">
    <property type="entry name" value="RING-HC_RNFT1-like"/>
    <property type="match status" value="1"/>
</dbReference>
<dbReference type="PANTHER" id="PTHR15860">
    <property type="entry name" value="UNCHARACTERIZED RING FINGER-CONTAINING PROTEIN"/>
    <property type="match status" value="1"/>
</dbReference>
<dbReference type="EMBL" id="VJMJ01000084">
    <property type="protein sequence ID" value="KAF0737316.1"/>
    <property type="molecule type" value="Genomic_DNA"/>
</dbReference>
<evidence type="ECO:0000256" key="11">
    <source>
        <dbReference type="SAM" id="Phobius"/>
    </source>
</evidence>
<protein>
    <recommendedName>
        <fullName evidence="12">RING-type domain-containing protein</fullName>
    </recommendedName>
</protein>
<evidence type="ECO:0000256" key="5">
    <source>
        <dbReference type="ARBA" id="ARBA00022786"/>
    </source>
</evidence>
<keyword evidence="8 11" id="KW-0472">Membrane</keyword>
<evidence type="ECO:0000313" key="14">
    <source>
        <dbReference type="Proteomes" id="UP000481153"/>
    </source>
</evidence>
<evidence type="ECO:0000256" key="10">
    <source>
        <dbReference type="SAM" id="MobiDB-lite"/>
    </source>
</evidence>
<dbReference type="InterPro" id="IPR001841">
    <property type="entry name" value="Znf_RING"/>
</dbReference>
<dbReference type="GO" id="GO:0016020">
    <property type="term" value="C:membrane"/>
    <property type="evidence" value="ECO:0007669"/>
    <property type="project" value="UniProtKB-SubCell"/>
</dbReference>
<feature type="transmembrane region" description="Helical" evidence="11">
    <location>
        <begin position="369"/>
        <end position="388"/>
    </location>
</feature>
<dbReference type="SMART" id="SM00184">
    <property type="entry name" value="RING"/>
    <property type="match status" value="1"/>
</dbReference>
<dbReference type="PANTHER" id="PTHR15860:SF0">
    <property type="entry name" value="LP20373P"/>
    <property type="match status" value="1"/>
</dbReference>